<dbReference type="Pfam" id="PF00134">
    <property type="entry name" value="Cyclin_N"/>
    <property type="match status" value="1"/>
</dbReference>
<dbReference type="CDD" id="cd20557">
    <property type="entry name" value="CYCLIN_ScPCL1-like"/>
    <property type="match status" value="1"/>
</dbReference>
<dbReference type="Gene3D" id="1.10.472.10">
    <property type="entry name" value="Cyclin-like"/>
    <property type="match status" value="1"/>
</dbReference>
<name>A0A8H3C7T4_9AGAM</name>
<protein>
    <recommendedName>
        <fullName evidence="2">Cyclin N-terminal domain-containing protein</fullName>
    </recommendedName>
</protein>
<comment type="caution">
    <text evidence="3">The sequence shown here is derived from an EMBL/GenBank/DDBJ whole genome shotgun (WGS) entry which is preliminary data.</text>
</comment>
<gene>
    <name evidence="3" type="ORF">RDB_LOCUS68175</name>
</gene>
<evidence type="ECO:0000256" key="1">
    <source>
        <dbReference type="SAM" id="MobiDB-lite"/>
    </source>
</evidence>
<organism evidence="3 4">
    <name type="scientific">Rhizoctonia solani</name>
    <dbReference type="NCBI Taxonomy" id="456999"/>
    <lineage>
        <taxon>Eukaryota</taxon>
        <taxon>Fungi</taxon>
        <taxon>Dikarya</taxon>
        <taxon>Basidiomycota</taxon>
        <taxon>Agaricomycotina</taxon>
        <taxon>Agaricomycetes</taxon>
        <taxon>Cantharellales</taxon>
        <taxon>Ceratobasidiaceae</taxon>
        <taxon>Rhizoctonia</taxon>
    </lineage>
</organism>
<evidence type="ECO:0000313" key="3">
    <source>
        <dbReference type="EMBL" id="CAE6475248.1"/>
    </source>
</evidence>
<dbReference type="Proteomes" id="UP000663850">
    <property type="component" value="Unassembled WGS sequence"/>
</dbReference>
<feature type="compositionally biased region" description="Polar residues" evidence="1">
    <location>
        <begin position="322"/>
        <end position="347"/>
    </location>
</feature>
<accession>A0A8H3C7T4</accession>
<dbReference type="InterPro" id="IPR006671">
    <property type="entry name" value="Cyclin_N"/>
</dbReference>
<reference evidence="3" key="1">
    <citation type="submission" date="2021-01" db="EMBL/GenBank/DDBJ databases">
        <authorList>
            <person name="Kaushik A."/>
        </authorList>
    </citation>
    <scope>NUCLEOTIDE SEQUENCE</scope>
    <source>
        <strain evidence="3">Type strain: AG8-Rh-89/</strain>
    </source>
</reference>
<feature type="domain" description="Cyclin N-terminal" evidence="2">
    <location>
        <begin position="152"/>
        <end position="244"/>
    </location>
</feature>
<dbReference type="EMBL" id="CAJMWZ010003471">
    <property type="protein sequence ID" value="CAE6475248.1"/>
    <property type="molecule type" value="Genomic_DNA"/>
</dbReference>
<feature type="region of interest" description="Disordered" evidence="1">
    <location>
        <begin position="320"/>
        <end position="347"/>
    </location>
</feature>
<dbReference type="SUPFAM" id="SSF47954">
    <property type="entry name" value="Cyclin-like"/>
    <property type="match status" value="1"/>
</dbReference>
<feature type="compositionally biased region" description="Polar residues" evidence="1">
    <location>
        <begin position="99"/>
        <end position="110"/>
    </location>
</feature>
<dbReference type="InterPro" id="IPR036915">
    <property type="entry name" value="Cyclin-like_sf"/>
</dbReference>
<dbReference type="AlphaFoldDB" id="A0A8H3C7T4"/>
<evidence type="ECO:0000259" key="2">
    <source>
        <dbReference type="Pfam" id="PF00134"/>
    </source>
</evidence>
<sequence length="347" mass="37777">MSTIVSIMHTTTLHPSSLPSLPSLSPTKPRVIKSPYPVARTFIAPAEPARKAYRQLKSMLSKLKPTKTSKVTTALGHVNNAQSQCHELPAPTNVAPGHPNTSQPQPHETTVPTDEFYGWAQVAKTSARFIATLLDCPETLPSTDPTEINPDLAHFIALALHRSHMPLSIHQYALHLVWRVKLLKPEFKPKHAHGTYLTALMLAAKQSHDGAYSINDWAAIGNHIFEPSQLRENEWRMCERLEWRFLVHPMDLVKLAWTIEVGYGELDEDVPLTSGGNDNLESEIGLGGMFSASVASSLESLSTSSSGCSLSSPWSGWGEATPSGSSISTPDSMALCDSSSPSPFILA</sequence>
<proteinExistence type="predicted"/>
<feature type="region of interest" description="Disordered" evidence="1">
    <location>
        <begin position="91"/>
        <end position="110"/>
    </location>
</feature>
<evidence type="ECO:0000313" key="4">
    <source>
        <dbReference type="Proteomes" id="UP000663850"/>
    </source>
</evidence>